<evidence type="ECO:0000256" key="15">
    <source>
        <dbReference type="ARBA" id="ARBA00077050"/>
    </source>
</evidence>
<evidence type="ECO:0000256" key="10">
    <source>
        <dbReference type="ARBA" id="ARBA00023157"/>
    </source>
</evidence>
<organism evidence="22">
    <name type="scientific">Plethodon shermani</name>
    <name type="common">red-legged salamander</name>
    <dbReference type="NCBI Taxonomy" id="263671"/>
    <lineage>
        <taxon>Eukaryota</taxon>
        <taxon>Metazoa</taxon>
        <taxon>Chordata</taxon>
        <taxon>Craniata</taxon>
        <taxon>Vertebrata</taxon>
        <taxon>Euteleostomi</taxon>
        <taxon>Amphibia</taxon>
        <taxon>Batrachia</taxon>
        <taxon>Caudata</taxon>
        <taxon>Salamandroidea</taxon>
        <taxon>Plethodontidae</taxon>
        <taxon>Plethodontinae</taxon>
        <taxon>Plethodon</taxon>
    </lineage>
</organism>
<evidence type="ECO:0000256" key="20">
    <source>
        <dbReference type="SAM" id="SignalP"/>
    </source>
</evidence>
<evidence type="ECO:0000256" key="8">
    <source>
        <dbReference type="ARBA" id="ARBA00022989"/>
    </source>
</evidence>
<reference evidence="22" key="1">
    <citation type="journal article" date="2011" name="Genes Genet. Syst.">
        <title>Characterization of two putative cytokine receptors, gp130 and ciliary neurotrophic factor receptor, from terrestrial salamanders.</title>
        <authorList>
            <person name="Kiemnec-Tyburczy K.M."/>
            <person name="Watts R.A."/>
            <person name="Arnold S.J."/>
        </authorList>
    </citation>
    <scope>NUCLEOTIDE SEQUENCE</scope>
</reference>
<dbReference type="CDD" id="cd00063">
    <property type="entry name" value="FN3"/>
    <property type="match status" value="4"/>
</dbReference>
<evidence type="ECO:0000256" key="16">
    <source>
        <dbReference type="ARBA" id="ARBA00078919"/>
    </source>
</evidence>
<feature type="transmembrane region" description="Helical" evidence="19">
    <location>
        <begin position="627"/>
        <end position="647"/>
    </location>
</feature>
<accession>D2DWL5</accession>
<keyword evidence="11" id="KW-0675">Receptor</keyword>
<evidence type="ECO:0000256" key="2">
    <source>
        <dbReference type="ARBA" id="ARBA00008921"/>
    </source>
</evidence>
<keyword evidence="4" id="KW-0597">Phosphoprotein</keyword>
<dbReference type="PROSITE" id="PS50853">
    <property type="entry name" value="FN3"/>
    <property type="match status" value="3"/>
</dbReference>
<dbReference type="PANTHER" id="PTHR48423:SF2">
    <property type="entry name" value="INTERLEUKIN-12 RECEPTOR SUBUNIT BETA-2"/>
    <property type="match status" value="1"/>
</dbReference>
<feature type="domain" description="Fibronectin type-III" evidence="21">
    <location>
        <begin position="335"/>
        <end position="428"/>
    </location>
</feature>
<keyword evidence="10" id="KW-1015">Disulfide bond</keyword>
<keyword evidence="9 19" id="KW-0472">Membrane</keyword>
<feature type="compositionally biased region" description="Low complexity" evidence="18">
    <location>
        <begin position="883"/>
        <end position="895"/>
    </location>
</feature>
<evidence type="ECO:0000256" key="12">
    <source>
        <dbReference type="ARBA" id="ARBA00023180"/>
    </source>
</evidence>
<protein>
    <recommendedName>
        <fullName evidence="14">Interleukin-6 receptor subunit beta</fullName>
    </recommendedName>
    <alternativeName>
        <fullName evidence="16">Interleukin-6 signal transducer</fullName>
    </alternativeName>
    <alternativeName>
        <fullName evidence="15">Membrane glycoprotein 130</fullName>
    </alternativeName>
    <alternativeName>
        <fullName evidence="17">Oncostatin-M receptor subunit alpha</fullName>
    </alternativeName>
</protein>
<evidence type="ECO:0000256" key="4">
    <source>
        <dbReference type="ARBA" id="ARBA00022553"/>
    </source>
</evidence>
<evidence type="ECO:0000256" key="13">
    <source>
        <dbReference type="ARBA" id="ARBA00023319"/>
    </source>
</evidence>
<keyword evidence="7" id="KW-0677">Repeat</keyword>
<feature type="domain" description="Fibronectin type-III" evidence="21">
    <location>
        <begin position="229"/>
        <end position="330"/>
    </location>
</feature>
<keyword evidence="5 19" id="KW-0812">Transmembrane</keyword>
<evidence type="ECO:0000259" key="21">
    <source>
        <dbReference type="PROSITE" id="PS50853"/>
    </source>
</evidence>
<keyword evidence="13" id="KW-0393">Immunoglobulin domain</keyword>
<dbReference type="AlphaFoldDB" id="D2DWL5"/>
<dbReference type="GO" id="GO:0004896">
    <property type="term" value="F:cytokine receptor activity"/>
    <property type="evidence" value="ECO:0007669"/>
    <property type="project" value="InterPro"/>
</dbReference>
<feature type="domain" description="Fibronectin type-III" evidence="21">
    <location>
        <begin position="524"/>
        <end position="619"/>
    </location>
</feature>
<dbReference type="InterPro" id="IPR003961">
    <property type="entry name" value="FN3_dom"/>
</dbReference>
<proteinExistence type="evidence at transcript level"/>
<dbReference type="Gene3D" id="2.60.40.10">
    <property type="entry name" value="Immunoglobulins"/>
    <property type="match status" value="6"/>
</dbReference>
<keyword evidence="3" id="KW-1003">Cell membrane</keyword>
<comment type="similarity">
    <text evidence="2">Belongs to the type I cytokine receptor family. Type 2 subfamily.</text>
</comment>
<dbReference type="InterPro" id="IPR052672">
    <property type="entry name" value="Type1_Cytokine_Rcpt_Type2"/>
</dbReference>
<dbReference type="Pfam" id="PF06328">
    <property type="entry name" value="Lep_receptor_Ig"/>
    <property type="match status" value="1"/>
</dbReference>
<dbReference type="Pfam" id="PF25552">
    <property type="entry name" value="LIFR_D4"/>
    <property type="match status" value="1"/>
</dbReference>
<comment type="subcellular location">
    <subcellularLocation>
        <location evidence="1">Cell membrane</location>
        <topology evidence="1">Single-pass type I membrane protein</topology>
    </subcellularLocation>
</comment>
<feature type="region of interest" description="Disordered" evidence="18">
    <location>
        <begin position="824"/>
        <end position="866"/>
    </location>
</feature>
<evidence type="ECO:0000256" key="19">
    <source>
        <dbReference type="SAM" id="Phobius"/>
    </source>
</evidence>
<dbReference type="Pfam" id="PF00041">
    <property type="entry name" value="fn3"/>
    <property type="match status" value="2"/>
</dbReference>
<evidence type="ECO:0000256" key="17">
    <source>
        <dbReference type="ARBA" id="ARBA00083382"/>
    </source>
</evidence>
<dbReference type="PANTHER" id="PTHR48423">
    <property type="entry name" value="INTERLEUKIN-27 RECEPTOR SUBUNIT ALPHA"/>
    <property type="match status" value="1"/>
</dbReference>
<dbReference type="SUPFAM" id="SSF49265">
    <property type="entry name" value="Fibronectin type III"/>
    <property type="match status" value="4"/>
</dbReference>
<keyword evidence="12" id="KW-0325">Glycoprotein</keyword>
<feature type="signal peptide" evidence="20">
    <location>
        <begin position="1"/>
        <end position="19"/>
    </location>
</feature>
<dbReference type="FunFam" id="2.60.40.10:FF:000414">
    <property type="entry name" value="Interleukin-6 receptor subunit beta"/>
    <property type="match status" value="1"/>
</dbReference>
<feature type="chain" id="PRO_5003030036" description="Interleukin-6 receptor subunit beta" evidence="20">
    <location>
        <begin position="20"/>
        <end position="915"/>
    </location>
</feature>
<keyword evidence="6 20" id="KW-0732">Signal</keyword>
<feature type="region of interest" description="Disordered" evidence="18">
    <location>
        <begin position="880"/>
        <end position="902"/>
    </location>
</feature>
<sequence length="915" mass="101877">MTYAIFVPLVICFLKGAELQMPAATVPFQRVKSCAHIIPESPFVKLGSQFTAYCILNETCISHYDQDASNIIWKVKQSKIPEEQYTTINRTVSSVTLNVTSALDSFLTCNVLVYGQLEQSLYGISLTVGHPPDKPEDFACIAYPVNDGIKNLTCTWNPGQPTLLSTTYTLRTRWSKGGDHVCVTTSANNTCTINDVNFYINTEIWVEAENALGKVESERIHDDPVNLAQFRPPRISNLTCYPDLPNSIQIEWENPSNLVPLKYIIRYRSSNTAVWDEVPPEDTASRKTSFQLQGLQPYTEYTISLRCMKEDGAGYWSDWSAEKSVITTEAKPIKGPDLWQGIISNTEGKTHVRLKWKELDRTEANGKVLGYRIKVTSRISRISETFNTTDTILDVILANHLYDVTLTAYNSVAESPKSVLSIKAGNSGGLPPVKNVRVFPEDKKLRVEWNAPNASVKGYVIEWYLCSSALCSPCQWQREPKTSRGAYLRGVLEERKLYLIKVYPLYSTGVGEAQSIKAYLEQGPPSKAPDIRTKNMGKTEVTLVWDPIPLEDRNGFITKYTILYRQSNGNDSFVDVLPNKTEYTLSSLSGDTQYRVCMRASTEKGDTDGQALTFTTSKFAKGEIEAIVVPSCIGVLIVTLLGITYGFSKRDLIKKHIWPNIPDPSKSTIVKMSPHTPTRHNFSSKNQAYPEESFTDVSVVEITTDDKKSFSEQDLKPLDLLRKEMNTSEGHSSGIGGSSCMSSPRQSVSDSEDSESTQTTSSTVQYSTVVLSGYRDQKPTPPVHAFSRSESTQPLLESEERPEDQQPVDVTTYKLQSNQYFKQNCGDERNPEGSQYEQSKNGLQFTNQEDGQLPFSGTPAPASGVFSMEDECSGNVLAEDQVSASSETLESESTTCGEPKSYLPQVVRKGGYMPQ</sequence>
<dbReference type="GO" id="GO:0005886">
    <property type="term" value="C:plasma membrane"/>
    <property type="evidence" value="ECO:0007669"/>
    <property type="project" value="UniProtKB-SubCell"/>
</dbReference>
<evidence type="ECO:0000256" key="7">
    <source>
        <dbReference type="ARBA" id="ARBA00022737"/>
    </source>
</evidence>
<dbReference type="EMBL" id="FJ824846">
    <property type="protein sequence ID" value="ACW83267.1"/>
    <property type="molecule type" value="mRNA"/>
</dbReference>
<evidence type="ECO:0000256" key="11">
    <source>
        <dbReference type="ARBA" id="ARBA00023170"/>
    </source>
</evidence>
<dbReference type="InterPro" id="IPR010457">
    <property type="entry name" value="IgC2-like_lig-bd"/>
</dbReference>
<dbReference type="FunFam" id="2.60.40.10:FF:000281">
    <property type="entry name" value="Cytokine receptor like factor 1"/>
    <property type="match status" value="1"/>
</dbReference>
<evidence type="ECO:0000256" key="6">
    <source>
        <dbReference type="ARBA" id="ARBA00022729"/>
    </source>
</evidence>
<dbReference type="InterPro" id="IPR003529">
    <property type="entry name" value="Hematopoietin_rcpt_Gp130_CS"/>
</dbReference>
<evidence type="ECO:0000256" key="5">
    <source>
        <dbReference type="ARBA" id="ARBA00022692"/>
    </source>
</evidence>
<evidence type="ECO:0000256" key="18">
    <source>
        <dbReference type="SAM" id="MobiDB-lite"/>
    </source>
</evidence>
<dbReference type="FunFam" id="2.60.40.10:FF:000524">
    <property type="entry name" value="Interleukin-6 receptor subunit beta"/>
    <property type="match status" value="1"/>
</dbReference>
<dbReference type="InterPro" id="IPR013783">
    <property type="entry name" value="Ig-like_fold"/>
</dbReference>
<evidence type="ECO:0000313" key="22">
    <source>
        <dbReference type="EMBL" id="ACW83267.1"/>
    </source>
</evidence>
<keyword evidence="8 19" id="KW-1133">Transmembrane helix</keyword>
<feature type="compositionally biased region" description="Low complexity" evidence="18">
    <location>
        <begin position="756"/>
        <end position="770"/>
    </location>
</feature>
<feature type="region of interest" description="Disordered" evidence="18">
    <location>
        <begin position="727"/>
        <end position="808"/>
    </location>
</feature>
<name>D2DWL5_9SALA</name>
<dbReference type="GO" id="GO:0070102">
    <property type="term" value="P:interleukin-6-mediated signaling pathway"/>
    <property type="evidence" value="ECO:0007669"/>
    <property type="project" value="UniProtKB-ARBA"/>
</dbReference>
<dbReference type="SMART" id="SM00060">
    <property type="entry name" value="FN3"/>
    <property type="match status" value="5"/>
</dbReference>
<evidence type="ECO:0000256" key="14">
    <source>
        <dbReference type="ARBA" id="ARBA00068277"/>
    </source>
</evidence>
<dbReference type="InterPro" id="IPR036116">
    <property type="entry name" value="FN3_sf"/>
</dbReference>
<dbReference type="FunFam" id="2.60.40.10:FF:000542">
    <property type="entry name" value="Interleukin-6 receptor subunit beta"/>
    <property type="match status" value="1"/>
</dbReference>
<evidence type="ECO:0000256" key="9">
    <source>
        <dbReference type="ARBA" id="ARBA00023136"/>
    </source>
</evidence>
<evidence type="ECO:0000256" key="3">
    <source>
        <dbReference type="ARBA" id="ARBA00022475"/>
    </source>
</evidence>
<dbReference type="PROSITE" id="PS01353">
    <property type="entry name" value="HEMATOPO_REC_L_F2"/>
    <property type="match status" value="1"/>
</dbReference>
<evidence type="ECO:0000256" key="1">
    <source>
        <dbReference type="ARBA" id="ARBA00004251"/>
    </source>
</evidence>
<feature type="compositionally biased region" description="Low complexity" evidence="18">
    <location>
        <begin position="728"/>
        <end position="749"/>
    </location>
</feature>
<feature type="compositionally biased region" description="Polar residues" evidence="18">
    <location>
        <begin position="832"/>
        <end position="850"/>
    </location>
</feature>